<evidence type="ECO:0000313" key="3">
    <source>
        <dbReference type="Proteomes" id="UP001550628"/>
    </source>
</evidence>
<keyword evidence="3" id="KW-1185">Reference proteome</keyword>
<dbReference type="EMBL" id="JBEYBF010000009">
    <property type="protein sequence ID" value="MEU1953264.1"/>
    <property type="molecule type" value="Genomic_DNA"/>
</dbReference>
<accession>A0ABV2WQU5</accession>
<sequence>MPGFDYQTSWDGYREDEFEAPQVSEPKRFEPPQKSALITVELAEDRLPKKITLRRNWKDYFTPSEYGTSIMEAYRYALYERSSQMIEHGATGTPSAPALRDIIPTLLQTREYGEYQRLLDQLIGNETTEVHGPGVSDYDEPALTMRSNRSMITYIAFDYDWALRADISTIAHDIVHCANRIRTARPSLVVDPGLSSETDSELAERLAAHISRIRQE</sequence>
<evidence type="ECO:0000256" key="1">
    <source>
        <dbReference type="SAM" id="MobiDB-lite"/>
    </source>
</evidence>
<feature type="compositionally biased region" description="Polar residues" evidence="1">
    <location>
        <begin position="1"/>
        <end position="10"/>
    </location>
</feature>
<proteinExistence type="predicted"/>
<comment type="caution">
    <text evidence="2">The sequence shown here is derived from an EMBL/GenBank/DDBJ whole genome shotgun (WGS) entry which is preliminary data.</text>
</comment>
<feature type="region of interest" description="Disordered" evidence="1">
    <location>
        <begin position="1"/>
        <end position="28"/>
    </location>
</feature>
<gene>
    <name evidence="2" type="ORF">ABZ510_15485</name>
</gene>
<dbReference type="RefSeq" id="WP_356956533.1">
    <property type="nucleotide sequence ID" value="NZ_JBEYBD010000006.1"/>
</dbReference>
<reference evidence="2 3" key="1">
    <citation type="submission" date="2024-06" db="EMBL/GenBank/DDBJ databases">
        <title>The Natural Products Discovery Center: Release of the First 8490 Sequenced Strains for Exploring Actinobacteria Biosynthetic Diversity.</title>
        <authorList>
            <person name="Kalkreuter E."/>
            <person name="Kautsar S.A."/>
            <person name="Yang D."/>
            <person name="Bader C.D."/>
            <person name="Teijaro C.N."/>
            <person name="Fluegel L."/>
            <person name="Davis C.M."/>
            <person name="Simpson J.R."/>
            <person name="Lauterbach L."/>
            <person name="Steele A.D."/>
            <person name="Gui C."/>
            <person name="Meng S."/>
            <person name="Li G."/>
            <person name="Viehrig K."/>
            <person name="Ye F."/>
            <person name="Su P."/>
            <person name="Kiefer A.F."/>
            <person name="Nichols A."/>
            <person name="Cepeda A.J."/>
            <person name="Yan W."/>
            <person name="Fan B."/>
            <person name="Jiang Y."/>
            <person name="Adhikari A."/>
            <person name="Zheng C.-J."/>
            <person name="Schuster L."/>
            <person name="Cowan T.M."/>
            <person name="Smanski M.J."/>
            <person name="Chevrette M.G."/>
            <person name="De Carvalho L.P.S."/>
            <person name="Shen B."/>
        </authorList>
    </citation>
    <scope>NUCLEOTIDE SEQUENCE [LARGE SCALE GENOMIC DNA]</scope>
    <source>
        <strain evidence="2 3">NPDC019708</strain>
    </source>
</reference>
<dbReference type="Proteomes" id="UP001550628">
    <property type="component" value="Unassembled WGS sequence"/>
</dbReference>
<evidence type="ECO:0000313" key="2">
    <source>
        <dbReference type="EMBL" id="MEU1953264.1"/>
    </source>
</evidence>
<name>A0ABV2WQU5_9NOCA</name>
<organism evidence="2 3">
    <name type="scientific">Nocardia rhamnosiphila</name>
    <dbReference type="NCBI Taxonomy" id="426716"/>
    <lineage>
        <taxon>Bacteria</taxon>
        <taxon>Bacillati</taxon>
        <taxon>Actinomycetota</taxon>
        <taxon>Actinomycetes</taxon>
        <taxon>Mycobacteriales</taxon>
        <taxon>Nocardiaceae</taxon>
        <taxon>Nocardia</taxon>
    </lineage>
</organism>
<protein>
    <submittedName>
        <fullName evidence="2">Uncharacterized protein</fullName>
    </submittedName>
</protein>